<evidence type="ECO:0000313" key="3">
    <source>
        <dbReference type="EMBL" id="KAA5421285.1"/>
    </source>
</evidence>
<dbReference type="SUPFAM" id="SSF63829">
    <property type="entry name" value="Calcium-dependent phosphotriesterase"/>
    <property type="match status" value="2"/>
</dbReference>
<dbReference type="InterPro" id="IPR048954">
    <property type="entry name" value="PorZ_N"/>
</dbReference>
<dbReference type="RefSeq" id="WP_149946243.1">
    <property type="nucleotide sequence ID" value="NZ_JBBNMF010000014.1"/>
</dbReference>
<feature type="signal peptide" evidence="1">
    <location>
        <begin position="1"/>
        <end position="19"/>
    </location>
</feature>
<gene>
    <name evidence="3" type="ORF">F2Y87_04915</name>
</gene>
<dbReference type="Gene3D" id="2.60.40.4070">
    <property type="match status" value="1"/>
</dbReference>
<evidence type="ECO:0000259" key="2">
    <source>
        <dbReference type="Pfam" id="PF21544"/>
    </source>
</evidence>
<comment type="caution">
    <text evidence="3">The sequence shown here is derived from an EMBL/GenBank/DDBJ whole genome shotgun (WGS) entry which is preliminary data.</text>
</comment>
<name>A0A6L3K5P4_9BACE</name>
<dbReference type="Pfam" id="PF21544">
    <property type="entry name" value="PorZ_N_b_propeller"/>
    <property type="match status" value="1"/>
</dbReference>
<accession>A0A6L3K5P4</accession>
<evidence type="ECO:0000313" key="4">
    <source>
        <dbReference type="Proteomes" id="UP000482653"/>
    </source>
</evidence>
<dbReference type="AlphaFoldDB" id="A0A6L3K5P4"/>
<evidence type="ECO:0000256" key="1">
    <source>
        <dbReference type="SAM" id="SignalP"/>
    </source>
</evidence>
<dbReference type="InterPro" id="IPR015943">
    <property type="entry name" value="WD40/YVTN_repeat-like_dom_sf"/>
</dbReference>
<dbReference type="EMBL" id="VVYX01000005">
    <property type="protein sequence ID" value="KAA5421285.1"/>
    <property type="molecule type" value="Genomic_DNA"/>
</dbReference>
<sequence length="678" mass="76487">MRFLYILLFSLCILWPVNAQNAIGEWQTYLSYHTPTRSEVIGSKLFILANGDLYAYDKEDTSIRTYSKSFPLSDTEISYIAYQSAYKSLVIIYSNANIDLLVNEEDIYNLPDYKNKNMTQDKTVNHACFYKEYTYLSTASGILCINLKKREISNYYPLNRNVLACNVSENYLYAATSEGLFAGLLTENLLDINNWKKVSDDTSEFLSKYKDIPFKEEVPENITPNSPVRNYPYYMNFVGERLLIAGGGHIANRLNRPGTIMTFENNTWNSFQEEGISEQTKLQYDDINCIVQDPQDNAHHFAASAGEGIYEFKDGKFINWYSMHNSPLESALPNSDSKHNYVRVNGLIYDKENNLWMVSCGVAKNPVQVLRKDGSWVSLHYPEAMERSNFGRTIFDKRGWLWATSSRIESGGLFCLNYNGTIADTSDDQHRFITRFTNQDGALLEQLAVYCIAEDKEGVIWIGTNRGPLVLNNPSRYFNDNFYCTQIKVPRNDDSGLADFLLVNEAINAIAIDGANRKWIGTASNGIYLISADGMETIHHFTEENSPLLSNSIVSIAIHPRTGEVFIGTGKGLVSYQSDATEAENSFKESNVRAYPNPVRPDYRGVITVTGMVYDSDVKIVDTAGHLIYQGTSLGGQFTWDGRNKQGRRVATGIYMVLAADSEGKEGIVTKIAFIRGE</sequence>
<dbReference type="Gene3D" id="2.130.10.10">
    <property type="entry name" value="YVTN repeat-like/Quinoprotein amine dehydrogenase"/>
    <property type="match status" value="1"/>
</dbReference>
<feature type="chain" id="PRO_5026746813" evidence="1">
    <location>
        <begin position="20"/>
        <end position="678"/>
    </location>
</feature>
<dbReference type="Proteomes" id="UP000482653">
    <property type="component" value="Unassembled WGS sequence"/>
</dbReference>
<organism evidence="3 4">
    <name type="scientific">Bacteroides cellulosilyticus</name>
    <dbReference type="NCBI Taxonomy" id="246787"/>
    <lineage>
        <taxon>Bacteria</taxon>
        <taxon>Pseudomonadati</taxon>
        <taxon>Bacteroidota</taxon>
        <taxon>Bacteroidia</taxon>
        <taxon>Bacteroidales</taxon>
        <taxon>Bacteroidaceae</taxon>
        <taxon>Bacteroides</taxon>
    </lineage>
</organism>
<protein>
    <submittedName>
        <fullName evidence="3">Por secretion system protein</fullName>
    </submittedName>
</protein>
<reference evidence="3 4" key="1">
    <citation type="journal article" date="2019" name="Nat. Med.">
        <title>A library of human gut bacterial isolates paired with longitudinal multiomics data enables mechanistic microbiome research.</title>
        <authorList>
            <person name="Poyet M."/>
            <person name="Groussin M."/>
            <person name="Gibbons S.M."/>
            <person name="Avila-Pacheco J."/>
            <person name="Jiang X."/>
            <person name="Kearney S.M."/>
            <person name="Perrotta A.R."/>
            <person name="Berdy B."/>
            <person name="Zhao S."/>
            <person name="Lieberman T.D."/>
            <person name="Swanson P.K."/>
            <person name="Smith M."/>
            <person name="Roesemann S."/>
            <person name="Alexander J.E."/>
            <person name="Rich S.A."/>
            <person name="Livny J."/>
            <person name="Vlamakis H."/>
            <person name="Clish C."/>
            <person name="Bullock K."/>
            <person name="Deik A."/>
            <person name="Scott J."/>
            <person name="Pierce K.A."/>
            <person name="Xavier R.J."/>
            <person name="Alm E.J."/>
        </authorList>
    </citation>
    <scope>NUCLEOTIDE SEQUENCE [LARGE SCALE GENOMIC DNA]</scope>
    <source>
        <strain evidence="3 4">BIOML-A8</strain>
    </source>
</reference>
<dbReference type="InterPro" id="IPR011110">
    <property type="entry name" value="Reg_prop"/>
</dbReference>
<proteinExistence type="predicted"/>
<dbReference type="Pfam" id="PF07494">
    <property type="entry name" value="Reg_prop"/>
    <property type="match status" value="1"/>
</dbReference>
<keyword evidence="1" id="KW-0732">Signal</keyword>
<feature type="domain" description="PorZ N-terminal beta-propeller" evidence="2">
    <location>
        <begin position="45"/>
        <end position="196"/>
    </location>
</feature>